<feature type="region of interest" description="Disordered" evidence="1">
    <location>
        <begin position="666"/>
        <end position="703"/>
    </location>
</feature>
<reference evidence="2 3" key="1">
    <citation type="journal article" date="2011" name="Genome Biol.">
        <title>Genome sequence of the insect pathogenic fungus Cordyceps militaris, a valued traditional Chinese medicine.</title>
        <authorList>
            <person name="Zheng P."/>
            <person name="Xia Y."/>
            <person name="Xiao G."/>
            <person name="Xiong C."/>
            <person name="Hu X."/>
            <person name="Zhang S."/>
            <person name="Zheng H."/>
            <person name="Huang Y."/>
            <person name="Zhou Y."/>
            <person name="Wang S."/>
            <person name="Zhao G.P."/>
            <person name="Liu X."/>
            <person name="St Leger R.J."/>
            <person name="Wang C."/>
        </authorList>
    </citation>
    <scope>NUCLEOTIDE SEQUENCE [LARGE SCALE GENOMIC DNA]</scope>
    <source>
        <strain evidence="2 3">CM01</strain>
    </source>
</reference>
<dbReference type="RefSeq" id="XP_006669429.1">
    <property type="nucleotide sequence ID" value="XM_006669366.1"/>
</dbReference>
<dbReference type="InParanoid" id="G3JE21"/>
<feature type="region of interest" description="Disordered" evidence="1">
    <location>
        <begin position="177"/>
        <end position="220"/>
    </location>
</feature>
<dbReference type="CDD" id="cd07067">
    <property type="entry name" value="HP_PGM_like"/>
    <property type="match status" value="1"/>
</dbReference>
<feature type="compositionally biased region" description="Low complexity" evidence="1">
    <location>
        <begin position="518"/>
        <end position="528"/>
    </location>
</feature>
<protein>
    <submittedName>
        <fullName evidence="2">Phosphoglycerate mutase</fullName>
    </submittedName>
</protein>
<feature type="region of interest" description="Disordered" evidence="1">
    <location>
        <begin position="568"/>
        <end position="613"/>
    </location>
</feature>
<dbReference type="eggNOG" id="KOG3734">
    <property type="taxonomic scope" value="Eukaryota"/>
</dbReference>
<dbReference type="AlphaFoldDB" id="G3JE21"/>
<accession>G3JE21</accession>
<dbReference type="PANTHER" id="PTHR16469:SF27">
    <property type="entry name" value="UBIQUITIN-ASSOCIATED AND SH3 DOMAIN-CONTAINING BA-RELATED"/>
    <property type="match status" value="1"/>
</dbReference>
<evidence type="ECO:0000313" key="3">
    <source>
        <dbReference type="Proteomes" id="UP000001610"/>
    </source>
</evidence>
<dbReference type="InterPro" id="IPR029033">
    <property type="entry name" value="His_PPase_superfam"/>
</dbReference>
<dbReference type="PANTHER" id="PTHR16469">
    <property type="entry name" value="UBIQUITIN-ASSOCIATED AND SH3 DOMAIN-CONTAINING BA-RELATED"/>
    <property type="match status" value="1"/>
</dbReference>
<proteinExistence type="predicted"/>
<sequence>MVAPPSHIFVVRHGNRLDAADKKWHLTSPTPYDPPLTYSGLQQARQVGNYISGILEQVKLEHEAKNEGNPGFKRRRFRVVIHTSPFLRCVQTSVGISSGLAQLPAESIYNPSDIIVPPHAAKGQTNKLKTAVLRIDSFLGEWLSPEYFEMITPPPGPALMLGGAKAELLRREDYSYYSFAEPPPPPQPTQKLWQSPKLRPVDAPQSPADESPADNNGSPILGAASLAAALPGTPGPKKGYVPPRPSPPVPGAGSIPEGIVAHARDTCVSVDFQWDSMREPLDFGDGGQLGEEWISMHKRFRKGLRKIVNWYASTDNAAEMVTTMNSDGDDHTLDATDDEEIETVLILVSHGAGCNALMGAITHQPVLMDVSIASVTMAQRRAHVNYQRLRSELAKQPEVQPLVAVDDLYEIRTSATTEHLQSTVSTPSSVRSVSANNAWNPHARGRTSSFSNSSGAVISPFTYNSDAFAISETPATGGNPLTASAAAEKMARRESSQKSIRSAFNGAGNIIAARSKSTRSNSSSSLNNEVKLGRPPSSNSNTATGLWAPARSSLRLMDDNVDEDSDPFDTVLPNFGSFSATSTPPGEEQKKKTMPPTFGSDFPSSTSYSTSSGGPVQAPFGRFGAVDSTASSVAGTPMFAGPIKLQTNLDKDDVILPPEEVIATPLGGGFGGLWGRPTPPSDADKFRDMSHTKRRWTVNERPL</sequence>
<evidence type="ECO:0000256" key="1">
    <source>
        <dbReference type="SAM" id="MobiDB-lite"/>
    </source>
</evidence>
<feature type="compositionally biased region" description="Basic and acidic residues" evidence="1">
    <location>
        <begin position="682"/>
        <end position="691"/>
    </location>
</feature>
<dbReference type="InterPro" id="IPR051710">
    <property type="entry name" value="Phosphatase_SH3-domain"/>
</dbReference>
<dbReference type="HOGENOM" id="CLU_018502_0_0_1"/>
<feature type="region of interest" description="Disordered" evidence="1">
    <location>
        <begin position="514"/>
        <end position="545"/>
    </location>
</feature>
<feature type="region of interest" description="Disordered" evidence="1">
    <location>
        <begin position="420"/>
        <end position="451"/>
    </location>
</feature>
<dbReference type="Gene3D" id="3.40.50.1240">
    <property type="entry name" value="Phosphoglycerate mutase-like"/>
    <property type="match status" value="2"/>
</dbReference>
<feature type="compositionally biased region" description="Low complexity" evidence="1">
    <location>
        <begin position="598"/>
        <end position="613"/>
    </location>
</feature>
<dbReference type="InterPro" id="IPR013078">
    <property type="entry name" value="His_Pase_superF_clade-1"/>
</dbReference>
<evidence type="ECO:0000313" key="2">
    <source>
        <dbReference type="EMBL" id="EGX92846.1"/>
    </source>
</evidence>
<keyword evidence="3" id="KW-1185">Reference proteome</keyword>
<dbReference type="SMART" id="SM00855">
    <property type="entry name" value="PGAM"/>
    <property type="match status" value="1"/>
</dbReference>
<dbReference type="STRING" id="983644.G3JE21"/>
<dbReference type="VEuPathDB" id="FungiDB:CCM_04218"/>
<organism evidence="2 3">
    <name type="scientific">Cordyceps militaris (strain CM01)</name>
    <name type="common">Caterpillar fungus</name>
    <dbReference type="NCBI Taxonomy" id="983644"/>
    <lineage>
        <taxon>Eukaryota</taxon>
        <taxon>Fungi</taxon>
        <taxon>Dikarya</taxon>
        <taxon>Ascomycota</taxon>
        <taxon>Pezizomycotina</taxon>
        <taxon>Sordariomycetes</taxon>
        <taxon>Hypocreomycetidae</taxon>
        <taxon>Hypocreales</taxon>
        <taxon>Cordycipitaceae</taxon>
        <taxon>Cordyceps</taxon>
    </lineage>
</organism>
<dbReference type="OrthoDB" id="3898179at2759"/>
<dbReference type="SUPFAM" id="SSF53254">
    <property type="entry name" value="Phosphoglycerate mutase-like"/>
    <property type="match status" value="1"/>
</dbReference>
<dbReference type="GeneID" id="18166241"/>
<dbReference type="Proteomes" id="UP000001610">
    <property type="component" value="Unassembled WGS sequence"/>
</dbReference>
<feature type="compositionally biased region" description="Low complexity" evidence="1">
    <location>
        <begin position="422"/>
        <end position="434"/>
    </location>
</feature>
<name>G3JE21_CORMM</name>
<dbReference type="OMA" id="WDSMRAP"/>
<gene>
    <name evidence="2" type="ORF">CCM_04218</name>
</gene>
<dbReference type="KEGG" id="cmt:CCM_04218"/>
<dbReference type="EMBL" id="JH126401">
    <property type="protein sequence ID" value="EGX92846.1"/>
    <property type="molecule type" value="Genomic_DNA"/>
</dbReference>